<comment type="cofactor">
    <cofactor evidence="1">
        <name>a divalent metal cation</name>
        <dbReference type="ChEBI" id="CHEBI:60240"/>
    </cofactor>
</comment>
<gene>
    <name evidence="4" type="ORF">TELCIR_14193</name>
</gene>
<keyword evidence="2" id="KW-0479">Metal-binding</keyword>
<dbReference type="EMBL" id="KZ350142">
    <property type="protein sequence ID" value="PIO64186.1"/>
    <property type="molecule type" value="Genomic_DNA"/>
</dbReference>
<keyword evidence="5" id="KW-1185">Reference proteome</keyword>
<evidence type="ECO:0000259" key="3">
    <source>
        <dbReference type="Pfam" id="PF13359"/>
    </source>
</evidence>
<protein>
    <recommendedName>
        <fullName evidence="3">DDE Tnp4 domain-containing protein</fullName>
    </recommendedName>
</protein>
<sequence>MRSIVEMTIGRLKSRFAILTSEMRVEPQKASKIVVACAVLHNISLRFNVSAKFRHFEEADEEYCKAVKESNEVKEVNTVKGINLPNEAIAWKVCFFKHSSTTQAAASICTCLEYLTIFHFRTLVVKPRRRHPQTFRALTNPAVNLARTPTSKHCLMKASTNAPTELLRMFCRSGIC</sequence>
<dbReference type="OrthoDB" id="2415966at2759"/>
<dbReference type="GO" id="GO:0046872">
    <property type="term" value="F:metal ion binding"/>
    <property type="evidence" value="ECO:0007669"/>
    <property type="project" value="UniProtKB-KW"/>
</dbReference>
<organism evidence="4 5">
    <name type="scientific">Teladorsagia circumcincta</name>
    <name type="common">Brown stomach worm</name>
    <name type="synonym">Ostertagia circumcincta</name>
    <dbReference type="NCBI Taxonomy" id="45464"/>
    <lineage>
        <taxon>Eukaryota</taxon>
        <taxon>Metazoa</taxon>
        <taxon>Ecdysozoa</taxon>
        <taxon>Nematoda</taxon>
        <taxon>Chromadorea</taxon>
        <taxon>Rhabditida</taxon>
        <taxon>Rhabditina</taxon>
        <taxon>Rhabditomorpha</taxon>
        <taxon>Strongyloidea</taxon>
        <taxon>Trichostrongylidae</taxon>
        <taxon>Teladorsagia</taxon>
    </lineage>
</organism>
<dbReference type="Pfam" id="PF13359">
    <property type="entry name" value="DDE_Tnp_4"/>
    <property type="match status" value="1"/>
</dbReference>
<dbReference type="AlphaFoldDB" id="A0A2G9U1N5"/>
<evidence type="ECO:0000313" key="4">
    <source>
        <dbReference type="EMBL" id="PIO64186.1"/>
    </source>
</evidence>
<reference evidence="4 5" key="1">
    <citation type="submission" date="2015-09" db="EMBL/GenBank/DDBJ databases">
        <title>Draft genome of the parasitic nematode Teladorsagia circumcincta isolate WARC Sus (inbred).</title>
        <authorList>
            <person name="Mitreva M."/>
        </authorList>
    </citation>
    <scope>NUCLEOTIDE SEQUENCE [LARGE SCALE GENOMIC DNA]</scope>
    <source>
        <strain evidence="4 5">S</strain>
    </source>
</reference>
<proteinExistence type="predicted"/>
<dbReference type="Proteomes" id="UP000230423">
    <property type="component" value="Unassembled WGS sequence"/>
</dbReference>
<evidence type="ECO:0000313" key="5">
    <source>
        <dbReference type="Proteomes" id="UP000230423"/>
    </source>
</evidence>
<accession>A0A2G9U1N5</accession>
<evidence type="ECO:0000256" key="2">
    <source>
        <dbReference type="ARBA" id="ARBA00022723"/>
    </source>
</evidence>
<feature type="domain" description="DDE Tnp4" evidence="3">
    <location>
        <begin position="2"/>
        <end position="42"/>
    </location>
</feature>
<name>A0A2G9U1N5_TELCI</name>
<evidence type="ECO:0000256" key="1">
    <source>
        <dbReference type="ARBA" id="ARBA00001968"/>
    </source>
</evidence>
<dbReference type="InterPro" id="IPR027806">
    <property type="entry name" value="HARBI1_dom"/>
</dbReference>